<name>A0A2P2IHK4_RHIMU</name>
<dbReference type="EMBL" id="GGEC01000217">
    <property type="protein sequence ID" value="MBW80700.1"/>
    <property type="molecule type" value="Transcribed_RNA"/>
</dbReference>
<dbReference type="EMBL" id="GGEC01000218">
    <property type="protein sequence ID" value="MBW80701.1"/>
    <property type="molecule type" value="Transcribed_RNA"/>
</dbReference>
<proteinExistence type="predicted"/>
<accession>A0A2P2IHK4</accession>
<evidence type="ECO:0000313" key="1">
    <source>
        <dbReference type="EMBL" id="MBW80700.1"/>
    </source>
</evidence>
<sequence>MIQNSLHPLAAGATCNHFLYSRVKMLHSFYLLKWKLRK</sequence>
<organism evidence="1">
    <name type="scientific">Rhizophora mucronata</name>
    <name type="common">Asiatic mangrove</name>
    <dbReference type="NCBI Taxonomy" id="61149"/>
    <lineage>
        <taxon>Eukaryota</taxon>
        <taxon>Viridiplantae</taxon>
        <taxon>Streptophyta</taxon>
        <taxon>Embryophyta</taxon>
        <taxon>Tracheophyta</taxon>
        <taxon>Spermatophyta</taxon>
        <taxon>Magnoliopsida</taxon>
        <taxon>eudicotyledons</taxon>
        <taxon>Gunneridae</taxon>
        <taxon>Pentapetalae</taxon>
        <taxon>rosids</taxon>
        <taxon>fabids</taxon>
        <taxon>Malpighiales</taxon>
        <taxon>Rhizophoraceae</taxon>
        <taxon>Rhizophora</taxon>
    </lineage>
</organism>
<dbReference type="AlphaFoldDB" id="A0A2P2IHK4"/>
<protein>
    <submittedName>
        <fullName evidence="1">Uncharacterized protein</fullName>
    </submittedName>
</protein>
<reference evidence="1" key="1">
    <citation type="submission" date="2018-02" db="EMBL/GenBank/DDBJ databases">
        <title>Rhizophora mucronata_Transcriptome.</title>
        <authorList>
            <person name="Meera S.P."/>
            <person name="Sreeshan A."/>
            <person name="Augustine A."/>
        </authorList>
    </citation>
    <scope>NUCLEOTIDE SEQUENCE</scope>
    <source>
        <tissue evidence="1">Leaf</tissue>
    </source>
</reference>